<reference evidence="2 3" key="1">
    <citation type="journal article" date="2021" name="BMC Genomics">
        <title>Telomere-to-telomere genome assembly of asparaginase-producing Trichoderma simmonsii.</title>
        <authorList>
            <person name="Chung D."/>
            <person name="Kwon Y.M."/>
            <person name="Yang Y."/>
        </authorList>
    </citation>
    <scope>NUCLEOTIDE SEQUENCE [LARGE SCALE GENOMIC DNA]</scope>
    <source>
        <strain evidence="2 3">GH-Sj1</strain>
    </source>
</reference>
<organism evidence="2 3">
    <name type="scientific">Trichoderma simmonsii</name>
    <dbReference type="NCBI Taxonomy" id="1491479"/>
    <lineage>
        <taxon>Eukaryota</taxon>
        <taxon>Fungi</taxon>
        <taxon>Dikarya</taxon>
        <taxon>Ascomycota</taxon>
        <taxon>Pezizomycotina</taxon>
        <taxon>Sordariomycetes</taxon>
        <taxon>Hypocreomycetidae</taxon>
        <taxon>Hypocreales</taxon>
        <taxon>Hypocreaceae</taxon>
        <taxon>Trichoderma</taxon>
    </lineage>
</organism>
<proteinExistence type="inferred from homology"/>
<evidence type="ECO:0008006" key="4">
    <source>
        <dbReference type="Google" id="ProtNLM"/>
    </source>
</evidence>
<accession>A0A8G0LRF2</accession>
<dbReference type="Proteomes" id="UP000826661">
    <property type="component" value="Chromosome VI"/>
</dbReference>
<sequence length="292" mass="34201">MPIAQGPMETQVWYLKDDPKWEKEKPYYSNIPFEHPDAKQTNLETEPSNVSVVDIRGREGEFDLEQHGFCVVRTDLDDMDNIYPNFADPYWVQDNYYARLEKWMRAAIGDDKIRRIYIYDHTVRRRDPGLAVESRGTEGALQPVLAAHTDHSHGSGPTRIQAHLSEEEAKSLMQTRFQIINVWQPLFGPLEDWPLGVCDPKSVHQEDLVHTDLIYPHYFGEIYSLRLNASHSWFYLSHQMPNELLLFKNYDSKLDSPTRFTPHCGIRNPMTPETARPRESIEFRVMVFYNEE</sequence>
<dbReference type="PANTHER" id="PTHR34598:SF3">
    <property type="entry name" value="OXIDOREDUCTASE AN1597"/>
    <property type="match status" value="1"/>
</dbReference>
<dbReference type="GO" id="GO:0016491">
    <property type="term" value="F:oxidoreductase activity"/>
    <property type="evidence" value="ECO:0007669"/>
    <property type="project" value="InterPro"/>
</dbReference>
<protein>
    <recommendedName>
        <fullName evidence="4">Methyltransferase</fullName>
    </recommendedName>
</protein>
<dbReference type="PANTHER" id="PTHR34598">
    <property type="entry name" value="BLL6449 PROTEIN"/>
    <property type="match status" value="1"/>
</dbReference>
<keyword evidence="3" id="KW-1185">Reference proteome</keyword>
<gene>
    <name evidence="2" type="ORF">H0G86_011265</name>
</gene>
<name>A0A8G0LRF2_9HYPO</name>
<dbReference type="AlphaFoldDB" id="A0A8G0LRF2"/>
<evidence type="ECO:0000256" key="1">
    <source>
        <dbReference type="ARBA" id="ARBA00023604"/>
    </source>
</evidence>
<comment type="similarity">
    <text evidence="1">Belongs to the asaB hydroxylase/desaturase family.</text>
</comment>
<dbReference type="InterPro" id="IPR044053">
    <property type="entry name" value="AsaB-like"/>
</dbReference>
<evidence type="ECO:0000313" key="3">
    <source>
        <dbReference type="Proteomes" id="UP000826661"/>
    </source>
</evidence>
<dbReference type="NCBIfam" id="NF041278">
    <property type="entry name" value="CmcJ_NvfI_EfuI"/>
    <property type="match status" value="1"/>
</dbReference>
<evidence type="ECO:0000313" key="2">
    <source>
        <dbReference type="EMBL" id="QYT04351.1"/>
    </source>
</evidence>
<dbReference type="EMBL" id="CP075869">
    <property type="protein sequence ID" value="QYT04351.1"/>
    <property type="molecule type" value="Genomic_DNA"/>
</dbReference>